<feature type="compositionally biased region" description="Basic and acidic residues" evidence="1">
    <location>
        <begin position="129"/>
        <end position="141"/>
    </location>
</feature>
<evidence type="ECO:0000313" key="4">
    <source>
        <dbReference type="Proteomes" id="UP000006742"/>
    </source>
</evidence>
<dbReference type="EMBL" id="CP001992">
    <property type="protein sequence ID" value="ADI67891.1"/>
    <property type="molecule type" value="Genomic_DNA"/>
</dbReference>
<evidence type="ECO:0000256" key="1">
    <source>
        <dbReference type="SAM" id="MobiDB-lite"/>
    </source>
</evidence>
<keyword evidence="2" id="KW-0472">Membrane</keyword>
<keyword evidence="2" id="KW-1133">Transmembrane helix</keyword>
<sequence length="141" mass="15260">MVMALSDYEKQVLAQMEAQLHNEDPRMADRMRQTSTKVGESAVSRPRRVAFGVVLVLIGATVLIGGLIATPYLNGLDFLGTLVGVLGFVVIVLGFLKIFGVGSKSSASKPAPRSQPAGAPASRGSFMDRQNERWERRQQGE</sequence>
<feature type="transmembrane region" description="Helical" evidence="2">
    <location>
        <begin position="78"/>
        <end position="99"/>
    </location>
</feature>
<keyword evidence="2" id="KW-0812">Transmembrane</keyword>
<feature type="region of interest" description="Disordered" evidence="1">
    <location>
        <begin position="103"/>
        <end position="141"/>
    </location>
</feature>
<dbReference type="AlphaFoldDB" id="D6ZGY3"/>
<evidence type="ECO:0000313" key="3">
    <source>
        <dbReference type="EMBL" id="ADI67891.1"/>
    </source>
</evidence>
<keyword evidence="4" id="KW-1185">Reference proteome</keyword>
<accession>D6ZGY3</accession>
<feature type="transmembrane region" description="Helical" evidence="2">
    <location>
        <begin position="49"/>
        <end position="72"/>
    </location>
</feature>
<gene>
    <name evidence="3" type="ordered locus">HMPREF0573_11572</name>
</gene>
<evidence type="ECO:0000256" key="2">
    <source>
        <dbReference type="SAM" id="Phobius"/>
    </source>
</evidence>
<dbReference type="Pfam" id="PF11239">
    <property type="entry name" value="DUF3040"/>
    <property type="match status" value="1"/>
</dbReference>
<proteinExistence type="predicted"/>
<dbReference type="Proteomes" id="UP000006742">
    <property type="component" value="Chromosome"/>
</dbReference>
<dbReference type="HOGENOM" id="CLU_133135_1_0_11"/>
<organism evidence="3 4">
    <name type="scientific">Mobiluncus curtisii (strain ATCC 43063 / DSM 2711 / V125)</name>
    <name type="common">Falcivibrio vaginalis</name>
    <dbReference type="NCBI Taxonomy" id="548479"/>
    <lineage>
        <taxon>Bacteria</taxon>
        <taxon>Bacillati</taxon>
        <taxon>Actinomycetota</taxon>
        <taxon>Actinomycetes</taxon>
        <taxon>Actinomycetales</taxon>
        <taxon>Actinomycetaceae</taxon>
        <taxon>Mobiluncus</taxon>
    </lineage>
</organism>
<dbReference type="KEGG" id="mcu:HMPREF0573_11572"/>
<dbReference type="STRING" id="548479.HMPREF0573_11572"/>
<reference evidence="4" key="1">
    <citation type="submission" date="2010-03" db="EMBL/GenBank/DDBJ databases">
        <title>Complete sequence of Mobiluncus curtisii ATCC 43063.</title>
        <authorList>
            <person name="Muzny D."/>
            <person name="Qin X."/>
            <person name="Deng J."/>
            <person name="Jiang H."/>
            <person name="Liu Y."/>
            <person name="Qu J."/>
            <person name="Song X.-Z."/>
            <person name="Zhang L."/>
            <person name="Thornton R."/>
            <person name="Coyle M."/>
            <person name="Francisco L."/>
            <person name="Jackson L."/>
            <person name="Javaid M."/>
            <person name="Korchina V."/>
            <person name="Kovar C."/>
            <person name="Mata R."/>
            <person name="Mathew T."/>
            <person name="Ngo R."/>
            <person name="Nguyen L."/>
            <person name="Nguyen N."/>
            <person name="Okwuonu G."/>
            <person name="Ongeri F."/>
            <person name="Pham C."/>
            <person name="Simmons D."/>
            <person name="Wilczek-Boney K."/>
            <person name="Hale W."/>
            <person name="Jakkamsetti A."/>
            <person name="Pham P."/>
            <person name="Ruth R."/>
            <person name="San Lucas F."/>
            <person name="Warren J."/>
            <person name="Zhang J."/>
            <person name="Zhao Z."/>
            <person name="Zhou C."/>
            <person name="Zhu D."/>
            <person name="Lee S."/>
            <person name="Bess C."/>
            <person name="Blankenburg K."/>
            <person name="Forbes L."/>
            <person name="Fu Q."/>
            <person name="Gubbala S."/>
            <person name="Hirani K."/>
            <person name="Jayaseelan J.C."/>
            <person name="Lara F."/>
            <person name="Munidasa M."/>
            <person name="Palculict T."/>
            <person name="Patil S."/>
            <person name="Pu L.-L."/>
            <person name="Saada N."/>
            <person name="Tang L."/>
            <person name="Weissenberger G."/>
            <person name="Zhu Y."/>
            <person name="Hemphill L."/>
            <person name="Shang Y."/>
            <person name="Youmans B."/>
            <person name="Ayvaz T."/>
            <person name="Ross M."/>
            <person name="Santibanez J."/>
            <person name="Aqrawi P."/>
            <person name="Gross S."/>
            <person name="Joshi V."/>
            <person name="Fowler G."/>
            <person name="Nazareth L."/>
            <person name="Reid J."/>
            <person name="Worley K."/>
            <person name="Petrosino J."/>
            <person name="Highlander S."/>
            <person name="Gibbs R."/>
            <person name="Gibbs R."/>
        </authorList>
    </citation>
    <scope>NUCLEOTIDE SEQUENCE [LARGE SCALE GENOMIC DNA]</scope>
    <source>
        <strain evidence="4">ATCC 43063 / DSM 2711 / V125</strain>
    </source>
</reference>
<dbReference type="eggNOG" id="ENOG5031H5S">
    <property type="taxonomic scope" value="Bacteria"/>
</dbReference>
<dbReference type="InterPro" id="IPR021401">
    <property type="entry name" value="DUF3040"/>
</dbReference>
<evidence type="ECO:0008006" key="5">
    <source>
        <dbReference type="Google" id="ProtNLM"/>
    </source>
</evidence>
<name>D6ZGY3_MOBCV</name>
<protein>
    <recommendedName>
        <fullName evidence="5">DUF3040 domain-containing protein</fullName>
    </recommendedName>
</protein>
<feature type="compositionally biased region" description="Low complexity" evidence="1">
    <location>
        <begin position="103"/>
        <end position="117"/>
    </location>
</feature>